<keyword evidence="1" id="KW-0134">Cell wall</keyword>
<dbReference type="Proteomes" id="UP000260773">
    <property type="component" value="Unassembled WGS sequence"/>
</dbReference>
<accession>A0A3E2TFD2</accession>
<dbReference type="AlphaFoldDB" id="A0A3E2TFD2"/>
<proteinExistence type="predicted"/>
<evidence type="ECO:0000256" key="1">
    <source>
        <dbReference type="ARBA" id="ARBA00022512"/>
    </source>
</evidence>
<feature type="transmembrane region" description="Helical" evidence="5">
    <location>
        <begin position="236"/>
        <end position="257"/>
    </location>
</feature>
<dbReference type="EMBL" id="QVEP01000055">
    <property type="protein sequence ID" value="RGB74315.1"/>
    <property type="molecule type" value="Genomic_DNA"/>
</dbReference>
<evidence type="ECO:0000313" key="7">
    <source>
        <dbReference type="EMBL" id="RGB74315.1"/>
    </source>
</evidence>
<keyword evidence="5" id="KW-0812">Transmembrane</keyword>
<evidence type="ECO:0000256" key="4">
    <source>
        <dbReference type="ARBA" id="ARBA00023088"/>
    </source>
</evidence>
<comment type="caution">
    <text evidence="7">The sequence shown here is derived from an EMBL/GenBank/DDBJ whole genome shotgun (WGS) entry which is preliminary data.</text>
</comment>
<keyword evidence="5" id="KW-1133">Transmembrane helix</keyword>
<dbReference type="InterPro" id="IPR019931">
    <property type="entry name" value="LPXTG_anchor"/>
</dbReference>
<evidence type="ECO:0000313" key="8">
    <source>
        <dbReference type="Proteomes" id="UP000260773"/>
    </source>
</evidence>
<organism evidence="7 8">
    <name type="scientific">Coprococcus catus</name>
    <dbReference type="NCBI Taxonomy" id="116085"/>
    <lineage>
        <taxon>Bacteria</taxon>
        <taxon>Bacillati</taxon>
        <taxon>Bacillota</taxon>
        <taxon>Clostridia</taxon>
        <taxon>Lachnospirales</taxon>
        <taxon>Lachnospiraceae</taxon>
        <taxon>Coprococcus</taxon>
    </lineage>
</organism>
<reference evidence="7 8" key="1">
    <citation type="submission" date="2018-08" db="EMBL/GenBank/DDBJ databases">
        <title>A genome reference for cultivated species of the human gut microbiota.</title>
        <authorList>
            <person name="Zou Y."/>
            <person name="Xue W."/>
            <person name="Luo G."/>
        </authorList>
    </citation>
    <scope>NUCLEOTIDE SEQUENCE [LARGE SCALE GENOMIC DNA]</scope>
    <source>
        <strain evidence="7 8">AF45-17</strain>
    </source>
</reference>
<keyword evidence="2" id="KW-0964">Secreted</keyword>
<protein>
    <submittedName>
        <fullName evidence="7">LPXTG cell wall anchor domain-containing protein</fullName>
    </submittedName>
</protein>
<evidence type="ECO:0000256" key="3">
    <source>
        <dbReference type="ARBA" id="ARBA00022729"/>
    </source>
</evidence>
<keyword evidence="3" id="KW-0732">Signal</keyword>
<dbReference type="PROSITE" id="PS50847">
    <property type="entry name" value="GRAM_POS_ANCHORING"/>
    <property type="match status" value="1"/>
</dbReference>
<keyword evidence="4" id="KW-0572">Peptidoglycan-anchor</keyword>
<gene>
    <name evidence="7" type="ORF">DW070_15030</name>
</gene>
<evidence type="ECO:0000256" key="5">
    <source>
        <dbReference type="SAM" id="Phobius"/>
    </source>
</evidence>
<name>A0A3E2TFD2_9FIRM</name>
<feature type="domain" description="Gram-positive cocci surface proteins LPxTG" evidence="6">
    <location>
        <begin position="227"/>
        <end position="265"/>
    </location>
</feature>
<keyword evidence="5" id="KW-0472">Membrane</keyword>
<sequence length="265" mass="29010">MYSGIIKASTYPAKENSFKLIVSAKTADGFEFSAEKKVTIQNEHSGGTSTCIEQATCEICGEKYGDLKPHSYSPDWSTDETNHWHECTECRAKTDEAEHTDGNKDHKCDVCEKILSECTDTNKDHKCDLCGKTLSEHSGGKATCKDKAKCEFCGESYGELNVNNHSDLKHFPAVAATKTAEGNIEYWYCSGCKKYYKDAAATQEIKQADTVTAKRPSGTITPGADKSPQTGDNSNLLLWIALLFISGGAVTATTVYGRKKKRSVK</sequence>
<evidence type="ECO:0000256" key="2">
    <source>
        <dbReference type="ARBA" id="ARBA00022525"/>
    </source>
</evidence>
<evidence type="ECO:0000259" key="6">
    <source>
        <dbReference type="PROSITE" id="PS50847"/>
    </source>
</evidence>